<keyword evidence="14" id="KW-1185">Reference proteome</keyword>
<dbReference type="RefSeq" id="WP_179941800.1">
    <property type="nucleotide sequence ID" value="NZ_JACBYF010000022.1"/>
</dbReference>
<organism evidence="13 14">
    <name type="scientific">Gemelliphila palaticanis</name>
    <dbReference type="NCBI Taxonomy" id="81950"/>
    <lineage>
        <taxon>Bacteria</taxon>
        <taxon>Bacillati</taxon>
        <taxon>Bacillota</taxon>
        <taxon>Bacilli</taxon>
        <taxon>Bacillales</taxon>
        <taxon>Gemellaceae</taxon>
        <taxon>Gemelliphila</taxon>
    </lineage>
</organism>
<evidence type="ECO:0000313" key="14">
    <source>
        <dbReference type="Proteomes" id="UP000531840"/>
    </source>
</evidence>
<comment type="catalytic activity">
    <reaction evidence="1">
        <text>ATP-independent breakage of single-stranded DNA, followed by passage and rejoining.</text>
        <dbReference type="EC" id="5.6.2.1"/>
    </reaction>
</comment>
<keyword evidence="4" id="KW-0799">Topoisomerase</keyword>
<dbReference type="EC" id="5.6.2.1" evidence="3"/>
<dbReference type="SMART" id="SM00437">
    <property type="entry name" value="TOP1Ac"/>
    <property type="match status" value="1"/>
</dbReference>
<dbReference type="PROSITE" id="PS52039">
    <property type="entry name" value="TOPO_IA_2"/>
    <property type="match status" value="1"/>
</dbReference>
<evidence type="ECO:0000256" key="2">
    <source>
        <dbReference type="ARBA" id="ARBA00009446"/>
    </source>
</evidence>
<dbReference type="InterPro" id="IPR013826">
    <property type="entry name" value="Topo_IA_cen_sub3"/>
</dbReference>
<evidence type="ECO:0000256" key="3">
    <source>
        <dbReference type="ARBA" id="ARBA00012891"/>
    </source>
</evidence>
<comment type="similarity">
    <text evidence="2">Belongs to the type IA topoisomerase family.</text>
</comment>
<dbReference type="PROSITE" id="PS00396">
    <property type="entry name" value="TOPO_IA_1"/>
    <property type="match status" value="1"/>
</dbReference>
<gene>
    <name evidence="13" type="ORF">HZY85_07510</name>
</gene>
<dbReference type="PROSITE" id="PS50880">
    <property type="entry name" value="TOPRIM"/>
    <property type="match status" value="1"/>
</dbReference>
<feature type="domain" description="Toprim" evidence="11">
    <location>
        <begin position="1"/>
        <end position="143"/>
    </location>
</feature>
<keyword evidence="6" id="KW-0413">Isomerase</keyword>
<evidence type="ECO:0000256" key="5">
    <source>
        <dbReference type="ARBA" id="ARBA00023125"/>
    </source>
</evidence>
<dbReference type="PANTHER" id="PTHR11390:SF21">
    <property type="entry name" value="DNA TOPOISOMERASE 3-ALPHA"/>
    <property type="match status" value="1"/>
</dbReference>
<dbReference type="Proteomes" id="UP000531840">
    <property type="component" value="Unassembled WGS sequence"/>
</dbReference>
<evidence type="ECO:0000259" key="12">
    <source>
        <dbReference type="PROSITE" id="PS52039"/>
    </source>
</evidence>
<evidence type="ECO:0000256" key="10">
    <source>
        <dbReference type="ARBA" id="ARBA00032877"/>
    </source>
</evidence>
<dbReference type="InterPro" id="IPR023406">
    <property type="entry name" value="Topo_IA_AS"/>
</dbReference>
<dbReference type="PRINTS" id="PR00417">
    <property type="entry name" value="PRTPISMRASEI"/>
</dbReference>
<dbReference type="InterPro" id="IPR003602">
    <property type="entry name" value="Topo_IA_DNA-bd_dom"/>
</dbReference>
<keyword evidence="5" id="KW-0238">DNA-binding</keyword>
<evidence type="ECO:0000259" key="11">
    <source>
        <dbReference type="PROSITE" id="PS50880"/>
    </source>
</evidence>
<evidence type="ECO:0000256" key="1">
    <source>
        <dbReference type="ARBA" id="ARBA00000213"/>
    </source>
</evidence>
<dbReference type="Gene3D" id="1.10.460.10">
    <property type="entry name" value="Topoisomerase I, domain 2"/>
    <property type="match status" value="1"/>
</dbReference>
<comment type="caution">
    <text evidence="13">The sequence shown here is derived from an EMBL/GenBank/DDBJ whole genome shotgun (WGS) entry which is preliminary data.</text>
</comment>
<dbReference type="InterPro" id="IPR023405">
    <property type="entry name" value="Topo_IA_core_domain"/>
</dbReference>
<dbReference type="Gene3D" id="3.40.50.140">
    <property type="match status" value="1"/>
</dbReference>
<dbReference type="InterPro" id="IPR006171">
    <property type="entry name" value="TOPRIM_dom"/>
</dbReference>
<dbReference type="InterPro" id="IPR013824">
    <property type="entry name" value="Topo_IA_cen_sub1"/>
</dbReference>
<protein>
    <recommendedName>
        <fullName evidence="3">DNA topoisomerase</fullName>
        <ecNumber evidence="3">5.6.2.1</ecNumber>
    </recommendedName>
    <alternativeName>
        <fullName evidence="10">Omega-protein</fullName>
    </alternativeName>
    <alternativeName>
        <fullName evidence="9">Relaxing enzyme</fullName>
    </alternativeName>
    <alternativeName>
        <fullName evidence="7">Swivelase</fullName>
    </alternativeName>
    <alternativeName>
        <fullName evidence="8">Untwisting enzyme</fullName>
    </alternativeName>
</protein>
<dbReference type="EMBL" id="JACBYF010000022">
    <property type="protein sequence ID" value="NYS48017.1"/>
    <property type="molecule type" value="Genomic_DNA"/>
</dbReference>
<dbReference type="SUPFAM" id="SSF56712">
    <property type="entry name" value="Prokaryotic type I DNA topoisomerase"/>
    <property type="match status" value="1"/>
</dbReference>
<dbReference type="InterPro" id="IPR013497">
    <property type="entry name" value="Topo_IA_cen"/>
</dbReference>
<dbReference type="PANTHER" id="PTHR11390">
    <property type="entry name" value="PROKARYOTIC DNA TOPOISOMERASE"/>
    <property type="match status" value="1"/>
</dbReference>
<dbReference type="Gene3D" id="1.10.290.10">
    <property type="entry name" value="Topoisomerase I, domain 4"/>
    <property type="match status" value="1"/>
</dbReference>
<dbReference type="Gene3D" id="2.70.20.10">
    <property type="entry name" value="Topoisomerase I, domain 3"/>
    <property type="match status" value="1"/>
</dbReference>
<accession>A0ABX2T053</accession>
<sequence>MKLIICEKPSLAMNVAKAIDILKREKGYIVCKNNYLVSFAYGHLLTLKELKDYTENKGKKWNEYILPFIPNKFEEEIGKNPDRKSLDKGKKEQLEILKYLSTKVECIINCGDADREGQIIIDNIIKFIGYKGTVKRLWLPEQTEETIVNQLKILKDNDYYKNLRNEGYARRYIDWLYGMNITIFLTTKTSTIFNAGRVLIPIVKFIYDRDLEIKNFVSEPYFTLESNTNDIILKFKENFKEKKEADLKEKDLNRYKAVVKDITSKDVKKFSKKLFSLSTLQSELSKKYKISFSESLPIIQKLYESGFITYPRTNTEYLLSNEFDKVSSIIEKLLSSGYKNLENKNKKSIYDDSKIESHSAITITNKLPKSSEIDDKERIIYKTILMRFLSNFTNEDTIVSERTMLILVGNEEFKLKGNTILNLGFYRYEPKEFKDKLPNLKIGESFDVNFKILDKMTQPPNHLTESELSNLLKNPFRKESKEETDDDEYKAIMSGIEIGTEATRTGIIDNAIRVGYISKDKQSFKITDKGVDFIELLKKLNINLFKEKSVEISMLLKKIYKNEITIKEAINKTEIELKNIINNEVEVEKINYSKDNSIGNCPECSNEVVENSKAYTCKNKECRFVIFKENNFWAIRNSKLTKSMVKDILTKKVTKTTKFKTKDGKEYPAKVKYLGINEKGYTEFALEFSKKNYGIKN</sequence>
<evidence type="ECO:0000256" key="9">
    <source>
        <dbReference type="ARBA" id="ARBA00032235"/>
    </source>
</evidence>
<name>A0ABX2T053_9BACL</name>
<dbReference type="SMART" id="SM00493">
    <property type="entry name" value="TOPRIM"/>
    <property type="match status" value="1"/>
</dbReference>
<evidence type="ECO:0000256" key="7">
    <source>
        <dbReference type="ARBA" id="ARBA00030003"/>
    </source>
</evidence>
<reference evidence="13 14" key="1">
    <citation type="submission" date="2020-07" db="EMBL/GenBank/DDBJ databases">
        <title>MOT database genomes.</title>
        <authorList>
            <person name="Joseph S."/>
            <person name="Aduse-Opoku J."/>
            <person name="Hashim A."/>
            <person name="Wade W."/>
            <person name="Curtis M."/>
        </authorList>
    </citation>
    <scope>NUCLEOTIDE SEQUENCE [LARGE SCALE GENOMIC DNA]</scope>
    <source>
        <strain evidence="13 14">CIP 106318</strain>
    </source>
</reference>
<dbReference type="SMART" id="SM00436">
    <property type="entry name" value="TOP1Bc"/>
    <property type="match status" value="1"/>
</dbReference>
<evidence type="ECO:0000313" key="13">
    <source>
        <dbReference type="EMBL" id="NYS48017.1"/>
    </source>
</evidence>
<dbReference type="Pfam" id="PF01751">
    <property type="entry name" value="Toprim"/>
    <property type="match status" value="1"/>
</dbReference>
<evidence type="ECO:0000256" key="4">
    <source>
        <dbReference type="ARBA" id="ARBA00023029"/>
    </source>
</evidence>
<dbReference type="InterPro" id="IPR000380">
    <property type="entry name" value="Topo_IA"/>
</dbReference>
<dbReference type="InterPro" id="IPR013825">
    <property type="entry name" value="Topo_IA_cen_sub2"/>
</dbReference>
<evidence type="ECO:0000256" key="8">
    <source>
        <dbReference type="ARBA" id="ARBA00031985"/>
    </source>
</evidence>
<feature type="domain" description="Topo IA-type catalytic" evidence="12">
    <location>
        <begin position="160"/>
        <end position="581"/>
    </location>
</feature>
<evidence type="ECO:0000256" key="6">
    <source>
        <dbReference type="ARBA" id="ARBA00023235"/>
    </source>
</evidence>
<proteinExistence type="inferred from homology"/>
<dbReference type="Pfam" id="PF01131">
    <property type="entry name" value="Topoisom_bac"/>
    <property type="match status" value="1"/>
</dbReference>
<dbReference type="InterPro" id="IPR003601">
    <property type="entry name" value="Topo_IA_2"/>
</dbReference>